<reference evidence="1 2" key="1">
    <citation type="submission" date="2020-08" db="EMBL/GenBank/DDBJ databases">
        <title>Sequencing the genomes of 1000 actinobacteria strains.</title>
        <authorList>
            <person name="Klenk H.-P."/>
        </authorList>
    </citation>
    <scope>NUCLEOTIDE SEQUENCE [LARGE SCALE GENOMIC DNA]</scope>
    <source>
        <strain evidence="1 2">DSM 45518</strain>
    </source>
</reference>
<proteinExistence type="predicted"/>
<dbReference type="AlphaFoldDB" id="A0A7W7CUZ2"/>
<dbReference type="EMBL" id="JACHMF010000001">
    <property type="protein sequence ID" value="MBB4693471.1"/>
    <property type="molecule type" value="Genomic_DNA"/>
</dbReference>
<organism evidence="1 2">
    <name type="scientific">Paractinoplanes abujensis</name>
    <dbReference type="NCBI Taxonomy" id="882441"/>
    <lineage>
        <taxon>Bacteria</taxon>
        <taxon>Bacillati</taxon>
        <taxon>Actinomycetota</taxon>
        <taxon>Actinomycetes</taxon>
        <taxon>Micromonosporales</taxon>
        <taxon>Micromonosporaceae</taxon>
        <taxon>Paractinoplanes</taxon>
    </lineage>
</organism>
<sequence>MKGLMYGGPELVFLVAGAALAVAVSPWARRRYVTWGALRPDGAGTRLISRNRITPPGGNPAVRALYDVVMAPGSLIMERRMLQGIRQRAEGLSALPDPVTGS</sequence>
<comment type="caution">
    <text evidence="1">The sequence shown here is derived from an EMBL/GenBank/DDBJ whole genome shotgun (WGS) entry which is preliminary data.</text>
</comment>
<dbReference type="RefSeq" id="WP_184952084.1">
    <property type="nucleotide sequence ID" value="NZ_BOMC01000056.1"/>
</dbReference>
<evidence type="ECO:0000313" key="1">
    <source>
        <dbReference type="EMBL" id="MBB4693471.1"/>
    </source>
</evidence>
<dbReference type="Proteomes" id="UP000542742">
    <property type="component" value="Unassembled WGS sequence"/>
</dbReference>
<accession>A0A7W7CUZ2</accession>
<keyword evidence="2" id="KW-1185">Reference proteome</keyword>
<name>A0A7W7CUZ2_9ACTN</name>
<gene>
    <name evidence="1" type="ORF">BKA14_003619</name>
</gene>
<evidence type="ECO:0000313" key="2">
    <source>
        <dbReference type="Proteomes" id="UP000542742"/>
    </source>
</evidence>
<protein>
    <submittedName>
        <fullName evidence="1">Uncharacterized protein</fullName>
    </submittedName>
</protein>